<keyword evidence="10" id="KW-0739">Sodium transport</keyword>
<feature type="compositionally biased region" description="Basic and acidic residues" evidence="11">
    <location>
        <begin position="674"/>
        <end position="745"/>
    </location>
</feature>
<dbReference type="InterPro" id="IPR004712">
    <property type="entry name" value="Na+/H+_antiporter_fungi"/>
</dbReference>
<dbReference type="Gene3D" id="1.20.1530.20">
    <property type="match status" value="1"/>
</dbReference>
<evidence type="ECO:0000313" key="15">
    <source>
        <dbReference type="Proteomes" id="UP000812966"/>
    </source>
</evidence>
<dbReference type="InterPro" id="IPR006153">
    <property type="entry name" value="Cation/H_exchanger_TM"/>
</dbReference>
<comment type="caution">
    <text evidence="14">The sequence shown here is derived from an EMBL/GenBank/DDBJ whole genome shotgun (WGS) entry which is preliminary data.</text>
</comment>
<dbReference type="GO" id="GO:0036376">
    <property type="term" value="P:sodium ion export across plasma membrane"/>
    <property type="evidence" value="ECO:0007669"/>
    <property type="project" value="InterPro"/>
</dbReference>
<comment type="subcellular location">
    <subcellularLocation>
        <location evidence="1">Membrane</location>
        <topology evidence="1">Multi-pass membrane protein</topology>
    </subcellularLocation>
</comment>
<dbReference type="AlphaFoldDB" id="A0A8K0NRC7"/>
<evidence type="ECO:0000256" key="6">
    <source>
        <dbReference type="ARBA" id="ARBA00022989"/>
    </source>
</evidence>
<feature type="compositionally biased region" description="Acidic residues" evidence="11">
    <location>
        <begin position="765"/>
        <end position="779"/>
    </location>
</feature>
<feature type="compositionally biased region" description="Basic and acidic residues" evidence="11">
    <location>
        <begin position="524"/>
        <end position="550"/>
    </location>
</feature>
<dbReference type="Proteomes" id="UP000812966">
    <property type="component" value="Unassembled WGS sequence"/>
</dbReference>
<name>A0A8K0NRC7_9TREE</name>
<dbReference type="GO" id="GO:0042391">
    <property type="term" value="P:regulation of membrane potential"/>
    <property type="evidence" value="ECO:0007669"/>
    <property type="project" value="InterPro"/>
</dbReference>
<dbReference type="GO" id="GO:0015385">
    <property type="term" value="F:sodium:proton antiporter activity"/>
    <property type="evidence" value="ECO:0007669"/>
    <property type="project" value="InterPro"/>
</dbReference>
<evidence type="ECO:0000259" key="13">
    <source>
        <dbReference type="Pfam" id="PF00999"/>
    </source>
</evidence>
<feature type="compositionally biased region" description="Low complexity" evidence="11">
    <location>
        <begin position="508"/>
        <end position="522"/>
    </location>
</feature>
<feature type="transmembrane region" description="Helical" evidence="12">
    <location>
        <begin position="369"/>
        <end position="389"/>
    </location>
</feature>
<evidence type="ECO:0000256" key="2">
    <source>
        <dbReference type="ARBA" id="ARBA00005248"/>
    </source>
</evidence>
<feature type="transmembrane region" description="Helical" evidence="12">
    <location>
        <begin position="12"/>
        <end position="32"/>
    </location>
</feature>
<evidence type="ECO:0000256" key="3">
    <source>
        <dbReference type="ARBA" id="ARBA00022448"/>
    </source>
</evidence>
<reference evidence="14" key="1">
    <citation type="submission" date="2020-04" db="EMBL/GenBank/DDBJ databases">
        <title>Analysis of mating type loci in Filobasidium floriforme.</title>
        <authorList>
            <person name="Nowrousian M."/>
        </authorList>
    </citation>
    <scope>NUCLEOTIDE SEQUENCE</scope>
    <source>
        <strain evidence="14">CBS 6242</strain>
    </source>
</reference>
<comment type="similarity">
    <text evidence="2">Belongs to the fungal Na(+)/H(+) exchanger family.</text>
</comment>
<feature type="compositionally biased region" description="Polar residues" evidence="11">
    <location>
        <begin position="879"/>
        <end position="897"/>
    </location>
</feature>
<keyword evidence="8" id="KW-0406">Ion transport</keyword>
<feature type="region of interest" description="Disordered" evidence="11">
    <location>
        <begin position="447"/>
        <end position="575"/>
    </location>
</feature>
<evidence type="ECO:0000256" key="5">
    <source>
        <dbReference type="ARBA" id="ARBA00022692"/>
    </source>
</evidence>
<feature type="transmembrane region" description="Helical" evidence="12">
    <location>
        <begin position="415"/>
        <end position="436"/>
    </location>
</feature>
<feature type="compositionally biased region" description="Polar residues" evidence="11">
    <location>
        <begin position="961"/>
        <end position="985"/>
    </location>
</feature>
<feature type="transmembrane region" description="Helical" evidence="12">
    <location>
        <begin position="37"/>
        <end position="56"/>
    </location>
</feature>
<feature type="transmembrane region" description="Helical" evidence="12">
    <location>
        <begin position="306"/>
        <end position="323"/>
    </location>
</feature>
<proteinExistence type="inferred from homology"/>
<dbReference type="GO" id="GO:0030007">
    <property type="term" value="P:intracellular potassium ion homeostasis"/>
    <property type="evidence" value="ECO:0007669"/>
    <property type="project" value="TreeGrafter"/>
</dbReference>
<organism evidence="14 15">
    <name type="scientific">Filobasidium floriforme</name>
    <dbReference type="NCBI Taxonomy" id="5210"/>
    <lineage>
        <taxon>Eukaryota</taxon>
        <taxon>Fungi</taxon>
        <taxon>Dikarya</taxon>
        <taxon>Basidiomycota</taxon>
        <taxon>Agaricomycotina</taxon>
        <taxon>Tremellomycetes</taxon>
        <taxon>Filobasidiales</taxon>
        <taxon>Filobasidiaceae</taxon>
        <taxon>Filobasidium</taxon>
    </lineage>
</organism>
<keyword evidence="9 12" id="KW-0472">Membrane</keyword>
<keyword evidence="5 12" id="KW-0812">Transmembrane</keyword>
<dbReference type="Pfam" id="PF00999">
    <property type="entry name" value="Na_H_Exchanger"/>
    <property type="match status" value="1"/>
</dbReference>
<feature type="transmembrane region" description="Helical" evidence="12">
    <location>
        <begin position="110"/>
        <end position="133"/>
    </location>
</feature>
<evidence type="ECO:0000256" key="8">
    <source>
        <dbReference type="ARBA" id="ARBA00023065"/>
    </source>
</evidence>
<evidence type="ECO:0000313" key="14">
    <source>
        <dbReference type="EMBL" id="KAG7558168.1"/>
    </source>
</evidence>
<keyword evidence="3" id="KW-0813">Transport</keyword>
<evidence type="ECO:0000256" key="9">
    <source>
        <dbReference type="ARBA" id="ARBA00023136"/>
    </source>
</evidence>
<keyword evidence="15" id="KW-1185">Reference proteome</keyword>
<evidence type="ECO:0000256" key="11">
    <source>
        <dbReference type="SAM" id="MobiDB-lite"/>
    </source>
</evidence>
<feature type="compositionally biased region" description="Basic and acidic residues" evidence="11">
    <location>
        <begin position="625"/>
        <end position="635"/>
    </location>
</feature>
<keyword evidence="4" id="KW-0050">Antiport</keyword>
<protein>
    <recommendedName>
        <fullName evidence="13">Cation/H+ exchanger transmembrane domain-containing protein</fullName>
    </recommendedName>
</protein>
<sequence>MAFHPFEVNAPHLVYAFLGGFVVIFGLFSLFIKERLYVGEAVISTVVGIAIGPYAIDLVNPHAWGGGHEQNNEKVNEITLEVTRVVLAIGVFAIGVELPKTYLKKHWKSLAMLIGPGMVWGWLVSALFVWAIFPKIEFLSALAIAACLTPTDPILAQAVVGGKFADKHVPAHIRHLLQAESGSNDGAAFPFLYLALYLIIDNDDRHAVGEWFYITWLYEVALGITIGTLIGFTVRKVMKFSERKGLIDRQSFVAQYVSLAILTIGVCTLLGSDDLLAAFACGSAFAWDGFFNKATEDSMFSNVIDLLFNCACFIYIGMVIPFSDWNDAATSINVWRLFLLAIAILLLRRLPFMLAAYRWIPDIKTFREAAFTGWFGPMGVGAVFIATLAKTKLPEPHEDGPIGQAELLSATIQPIIFFIVLVSTLCHGLSIPFFSLTKRVHSISRTWSRQSMGDEPAWSSHARRIQPGESIRVNRDDDDREDGAGLDDGTADRGGGMSEKRRSSNEMATTDTTDSGTTLAGSRQYDEKAGERADVDAMERGEYTGNDGEKQGQVTNEEEQSQRDERETPILAEYREGNHLVRERLKDGEDEVQVEVIKDYFHAEKPNEKSTFWHPQPLRRHEVDKLHEHVDDGAEHAASTVKNGGEEQEDPLGLGLMGPKARRENQREEEEKEEDNKKREAALAGAGHKEQKRAAHEARRVDSRRHEEEDREDKAEAKEQQHQQARDIAREDSKVTTRGEAHEQARANAIGRAGPADGDDRSQQDEDEDAYEDVDEDEQPATASRRGSGSHLPATPRSHRQNSNKPSTIFIHSRPVGRRRESVRQQVFGGAHPGGTEVKGGRQSRSGSIADPNHPAPPGSGRRGRPILNDTSREGSAVGSISSAKSRSNLNNTNFSPRSRDVSPASRSRGLRFAEGTAESSETAPGPSFYKRPANHNPDLAITRTASVQSNGGGAGEETPKGQTYYNNRPSGSSGLQMYKSRSIQSGLGGDRSDGEEESGKGGFLSRLKRRGN</sequence>
<dbReference type="PANTHER" id="PTHR31382">
    <property type="entry name" value="NA(+)/H(+) ANTIPORTER"/>
    <property type="match status" value="1"/>
</dbReference>
<evidence type="ECO:0000256" key="10">
    <source>
        <dbReference type="ARBA" id="ARBA00023201"/>
    </source>
</evidence>
<feature type="region of interest" description="Disordered" evidence="11">
    <location>
        <begin position="625"/>
        <end position="1013"/>
    </location>
</feature>
<feature type="transmembrane region" description="Helical" evidence="12">
    <location>
        <begin position="212"/>
        <end position="232"/>
    </location>
</feature>
<dbReference type="InterPro" id="IPR038770">
    <property type="entry name" value="Na+/solute_symporter_sf"/>
</dbReference>
<feature type="transmembrane region" description="Helical" evidence="12">
    <location>
        <begin position="139"/>
        <end position="161"/>
    </location>
</feature>
<evidence type="ECO:0000256" key="4">
    <source>
        <dbReference type="ARBA" id="ARBA00022449"/>
    </source>
</evidence>
<keyword evidence="7" id="KW-0915">Sodium</keyword>
<feature type="domain" description="Cation/H+ exchanger transmembrane" evidence="13">
    <location>
        <begin position="28"/>
        <end position="434"/>
    </location>
</feature>
<dbReference type="GO" id="GO:0005886">
    <property type="term" value="C:plasma membrane"/>
    <property type="evidence" value="ECO:0007669"/>
    <property type="project" value="InterPro"/>
</dbReference>
<dbReference type="FunFam" id="1.20.1530.20:FF:000015">
    <property type="entry name" value="Na(+)/H(+) antiporter 2"/>
    <property type="match status" value="1"/>
</dbReference>
<keyword evidence="6 12" id="KW-1133">Transmembrane helix</keyword>
<evidence type="ECO:0000256" key="12">
    <source>
        <dbReference type="SAM" id="Phobius"/>
    </source>
</evidence>
<evidence type="ECO:0000256" key="1">
    <source>
        <dbReference type="ARBA" id="ARBA00004141"/>
    </source>
</evidence>
<dbReference type="GO" id="GO:0120029">
    <property type="term" value="P:proton export across plasma membrane"/>
    <property type="evidence" value="ECO:0007669"/>
    <property type="project" value="InterPro"/>
</dbReference>
<feature type="transmembrane region" description="Helical" evidence="12">
    <location>
        <begin position="335"/>
        <end position="357"/>
    </location>
</feature>
<dbReference type="EMBL" id="JABELV010000049">
    <property type="protein sequence ID" value="KAG7558168.1"/>
    <property type="molecule type" value="Genomic_DNA"/>
</dbReference>
<accession>A0A8K0NRC7</accession>
<evidence type="ECO:0000256" key="7">
    <source>
        <dbReference type="ARBA" id="ARBA00023053"/>
    </source>
</evidence>
<gene>
    <name evidence="14" type="ORF">FFLO_02895</name>
</gene>
<dbReference type="PANTHER" id="PTHR31382:SF4">
    <property type="entry name" value="NA(+)_H(+) ANTIPORTER"/>
    <property type="match status" value="1"/>
</dbReference>
<feature type="compositionally biased region" description="Basic and acidic residues" evidence="11">
    <location>
        <begin position="560"/>
        <end position="575"/>
    </location>
</feature>